<accession>A0AAD6RJY6</accession>
<name>A0AAD6RJY6_9ROSI</name>
<dbReference type="EMBL" id="JAQIZT010000001">
    <property type="protein sequence ID" value="KAJ7010308.1"/>
    <property type="molecule type" value="Genomic_DNA"/>
</dbReference>
<evidence type="ECO:0000256" key="1">
    <source>
        <dbReference type="SAM" id="MobiDB-lite"/>
    </source>
</evidence>
<dbReference type="Proteomes" id="UP001164929">
    <property type="component" value="Chromosome 1"/>
</dbReference>
<reference evidence="2 3" key="1">
    <citation type="journal article" date="2023" name="Mol. Ecol. Resour.">
        <title>Chromosome-level genome assembly of a triploid poplar Populus alba 'Berolinensis'.</title>
        <authorList>
            <person name="Chen S."/>
            <person name="Yu Y."/>
            <person name="Wang X."/>
            <person name="Wang S."/>
            <person name="Zhang T."/>
            <person name="Zhou Y."/>
            <person name="He R."/>
            <person name="Meng N."/>
            <person name="Wang Y."/>
            <person name="Liu W."/>
            <person name="Liu Z."/>
            <person name="Liu J."/>
            <person name="Guo Q."/>
            <person name="Huang H."/>
            <person name="Sederoff R.R."/>
            <person name="Wang G."/>
            <person name="Qu G."/>
            <person name="Chen S."/>
        </authorList>
    </citation>
    <scope>NUCLEOTIDE SEQUENCE [LARGE SCALE GENOMIC DNA]</scope>
    <source>
        <strain evidence="2">SC-2020</strain>
    </source>
</reference>
<feature type="region of interest" description="Disordered" evidence="1">
    <location>
        <begin position="1"/>
        <end position="20"/>
    </location>
</feature>
<evidence type="ECO:0000313" key="2">
    <source>
        <dbReference type="EMBL" id="KAJ7010308.1"/>
    </source>
</evidence>
<sequence>MDPAQTHMGGEEKLSDAGEVSGWSCREGELRLAAALVKELVAGVVVGHDMGEVNAAAVEEERKGSWKQRMQLLAGADENVILYDKVQAKRRNNIWTRVCDFRKWKQDGYSSKRALAPMIYSEIERYSSNRTCTLI</sequence>
<gene>
    <name evidence="2" type="ORF">NC653_000908</name>
</gene>
<evidence type="ECO:0000313" key="3">
    <source>
        <dbReference type="Proteomes" id="UP001164929"/>
    </source>
</evidence>
<comment type="caution">
    <text evidence="2">The sequence shown here is derived from an EMBL/GenBank/DDBJ whole genome shotgun (WGS) entry which is preliminary data.</text>
</comment>
<organism evidence="2 3">
    <name type="scientific">Populus alba x Populus x berolinensis</name>
    <dbReference type="NCBI Taxonomy" id="444605"/>
    <lineage>
        <taxon>Eukaryota</taxon>
        <taxon>Viridiplantae</taxon>
        <taxon>Streptophyta</taxon>
        <taxon>Embryophyta</taxon>
        <taxon>Tracheophyta</taxon>
        <taxon>Spermatophyta</taxon>
        <taxon>Magnoliopsida</taxon>
        <taxon>eudicotyledons</taxon>
        <taxon>Gunneridae</taxon>
        <taxon>Pentapetalae</taxon>
        <taxon>rosids</taxon>
        <taxon>fabids</taxon>
        <taxon>Malpighiales</taxon>
        <taxon>Salicaceae</taxon>
        <taxon>Saliceae</taxon>
        <taxon>Populus</taxon>
    </lineage>
</organism>
<dbReference type="AlphaFoldDB" id="A0AAD6RJY6"/>
<protein>
    <submittedName>
        <fullName evidence="2">Uncharacterized protein</fullName>
    </submittedName>
</protein>
<proteinExistence type="predicted"/>
<keyword evidence="3" id="KW-1185">Reference proteome</keyword>